<feature type="signal peptide" evidence="2">
    <location>
        <begin position="1"/>
        <end position="17"/>
    </location>
</feature>
<keyword evidence="4" id="KW-1185">Reference proteome</keyword>
<name>R4X888_TAPDE</name>
<dbReference type="STRING" id="1097556.R4X888"/>
<feature type="compositionally biased region" description="Low complexity" evidence="1">
    <location>
        <begin position="146"/>
        <end position="160"/>
    </location>
</feature>
<proteinExistence type="predicted"/>
<evidence type="ECO:0000256" key="2">
    <source>
        <dbReference type="SAM" id="SignalP"/>
    </source>
</evidence>
<reference evidence="3 4" key="1">
    <citation type="journal article" date="2013" name="MBio">
        <title>Genome sequencing of the plant pathogen Taphrina deformans, the causal agent of peach leaf curl.</title>
        <authorList>
            <person name="Cisse O.H."/>
            <person name="Almeida J.M.G.C.F."/>
            <person name="Fonseca A."/>
            <person name="Kumar A.A."/>
            <person name="Salojaervi J."/>
            <person name="Overmyer K."/>
            <person name="Hauser P.M."/>
            <person name="Pagni M."/>
        </authorList>
    </citation>
    <scope>NUCLEOTIDE SEQUENCE [LARGE SCALE GENOMIC DNA]</scope>
    <source>
        <strain evidence="4">PYCC 5710 / ATCC 11124 / CBS 356.35 / IMI 108563 / JCM 9778 / NBRC 8474</strain>
    </source>
</reference>
<feature type="compositionally biased region" description="Polar residues" evidence="1">
    <location>
        <begin position="303"/>
        <end position="317"/>
    </location>
</feature>
<gene>
    <name evidence="3" type="ORF">TAPDE_001573</name>
</gene>
<evidence type="ECO:0008006" key="5">
    <source>
        <dbReference type="Google" id="ProtNLM"/>
    </source>
</evidence>
<accession>R4X888</accession>
<protein>
    <recommendedName>
        <fullName evidence="5">GPI anchored protein</fullName>
    </recommendedName>
</protein>
<dbReference type="VEuPathDB" id="FungiDB:TAPDE_001573"/>
<feature type="region of interest" description="Disordered" evidence="1">
    <location>
        <begin position="303"/>
        <end position="342"/>
    </location>
</feature>
<dbReference type="Proteomes" id="UP000013776">
    <property type="component" value="Unassembled WGS sequence"/>
</dbReference>
<feature type="region of interest" description="Disordered" evidence="1">
    <location>
        <begin position="25"/>
        <end position="59"/>
    </location>
</feature>
<dbReference type="AlphaFoldDB" id="R4X888"/>
<keyword evidence="2" id="KW-0732">Signal</keyword>
<evidence type="ECO:0000313" key="4">
    <source>
        <dbReference type="Proteomes" id="UP000013776"/>
    </source>
</evidence>
<sequence length="405" mass="40581">MHGFRLIICSIAASVVAQTHIMSSNGTMQHMPGDSHPMSTNGSSTPMSGDKSPAPGMMHGVADTTALPSKAMAAAESNSTRSMSTNSMATKSYAAAAAGNKTTASGAAGTSAKADTRAQAATNLPISDLKQDQFLDAVTKLLHDVQASTSPQTSSSASATDKGSPVLLNKRTASKASIATSVLPETGSVMRAANSTSTTVKLVSASENSASTPQVGLNPIPLLTVGGSSANASATSGDSKAFKSNAAILQTMVGIPSKAATNRNSSSNGLKASDAVHVQNSQNTTKSSSTTASMLPQSVSLTGTSSALHNTNTGANPSSDAAKKSADASGMSGITSGTPPEEEIYSLSNVTGAINTIAESRLDASAQRNRTQSKTSKSGADRSGSICSSTILASILLVSAFALCL</sequence>
<dbReference type="EMBL" id="CAHR02000056">
    <property type="protein sequence ID" value="CCG81733.1"/>
    <property type="molecule type" value="Genomic_DNA"/>
</dbReference>
<organism evidence="3 4">
    <name type="scientific">Taphrina deformans (strain PYCC 5710 / ATCC 11124 / CBS 356.35 / IMI 108563 / JCM 9778 / NBRC 8474)</name>
    <name type="common">Peach leaf curl fungus</name>
    <name type="synonym">Lalaria deformans</name>
    <dbReference type="NCBI Taxonomy" id="1097556"/>
    <lineage>
        <taxon>Eukaryota</taxon>
        <taxon>Fungi</taxon>
        <taxon>Dikarya</taxon>
        <taxon>Ascomycota</taxon>
        <taxon>Taphrinomycotina</taxon>
        <taxon>Taphrinomycetes</taxon>
        <taxon>Taphrinales</taxon>
        <taxon>Taphrinaceae</taxon>
        <taxon>Taphrina</taxon>
    </lineage>
</organism>
<evidence type="ECO:0000313" key="3">
    <source>
        <dbReference type="EMBL" id="CCG81733.1"/>
    </source>
</evidence>
<evidence type="ECO:0000256" key="1">
    <source>
        <dbReference type="SAM" id="MobiDB-lite"/>
    </source>
</evidence>
<feature type="region of interest" description="Disordered" evidence="1">
    <location>
        <begin position="146"/>
        <end position="167"/>
    </location>
</feature>
<feature type="chain" id="PRO_5004373133" description="GPI anchored protein" evidence="2">
    <location>
        <begin position="18"/>
        <end position="405"/>
    </location>
</feature>
<feature type="region of interest" description="Disordered" evidence="1">
    <location>
        <begin position="361"/>
        <end position="384"/>
    </location>
</feature>
<feature type="compositionally biased region" description="Polar residues" evidence="1">
    <location>
        <begin position="366"/>
        <end position="378"/>
    </location>
</feature>
<comment type="caution">
    <text evidence="3">The sequence shown here is derived from an EMBL/GenBank/DDBJ whole genome shotgun (WGS) entry which is preliminary data.</text>
</comment>
<feature type="compositionally biased region" description="Polar residues" evidence="1">
    <location>
        <begin position="37"/>
        <end position="47"/>
    </location>
</feature>